<dbReference type="EMBL" id="DS022307">
    <property type="protein sequence ID" value="OAJ42350.1"/>
    <property type="molecule type" value="Genomic_DNA"/>
</dbReference>
<dbReference type="Gene3D" id="3.90.190.10">
    <property type="entry name" value="Protein tyrosine phosphatase superfamily"/>
    <property type="match status" value="1"/>
</dbReference>
<dbReference type="AlphaFoldDB" id="A0A177WSG1"/>
<dbReference type="STRING" id="403673.A0A177WSG1"/>
<accession>A0A177WSG1</accession>
<proteinExistence type="predicted"/>
<dbReference type="eggNOG" id="KOG1572">
    <property type="taxonomic scope" value="Eukaryota"/>
</dbReference>
<sequence length="613" mass="65899">MTKSQPSLSSYACRPCTPLPSIYPTYRFGTVEEDLFRGGYPKDRNHRFLARLGLKTIVSLTPEPLSEPSILKFAASNNITLVHIRVDRPKENIPLSFPKVAQILPVLIDSCSYPLSECIRYLKEAMLSSEEAEFVTKFTGDFEISHALAARLPKWLWGNLGNTAISSTLTPASGTVSSESEAYVSLPVFPFKRHPTLKVRLPTAPLPIPLDTAVSQSTGHTTFVSDPLAASNIIQSDQSSSGLSGSMSPPSISTFIGNQQYLNSRQGSLTANQTLIPNSTSTRGSFSGVASLGYGLHRSAMEASTLRTSVANTILSTSSSVASLYNTRSSGDSRQSQFQSEGQQTESETVFNHAHSSAVMNTRILQLPELMSVVPSLERVNHSLVSSISGTFNGYALTPPPNSQLPNASIQTSPSETLAHLHTVVNDPLQARLNNESTSHSLSHSDDKPITASTTALEKEDAWRSSVNEFQTQSRSGSQTKLAYIPDILSVSTASYLRKFTHSPSASVTGNAALGGLRFNSMQQQGVTGISNNDDMSGITRGYSGNLSGSPSTMDKRSILTMNGNGNASSANAIRSSVLSIRNDGEMSDEEDEDMSRTLQALALEFGNVSRPT</sequence>
<dbReference type="PANTHER" id="PTHR31126">
    <property type="entry name" value="TYROSINE-PROTEIN PHOSPHATASE"/>
    <property type="match status" value="1"/>
</dbReference>
<dbReference type="Pfam" id="PF03162">
    <property type="entry name" value="Y_phosphatase2"/>
    <property type="match status" value="1"/>
</dbReference>
<name>A0A177WSG1_BATDL</name>
<dbReference type="PANTHER" id="PTHR31126:SF14">
    <property type="entry name" value="TYROSINE-PROTEIN PHOSPHATASE OCA6-RELATED"/>
    <property type="match status" value="1"/>
</dbReference>
<evidence type="ECO:0000256" key="1">
    <source>
        <dbReference type="SAM" id="MobiDB-lite"/>
    </source>
</evidence>
<organism evidence="2 3">
    <name type="scientific">Batrachochytrium dendrobatidis (strain JEL423)</name>
    <dbReference type="NCBI Taxonomy" id="403673"/>
    <lineage>
        <taxon>Eukaryota</taxon>
        <taxon>Fungi</taxon>
        <taxon>Fungi incertae sedis</taxon>
        <taxon>Chytridiomycota</taxon>
        <taxon>Chytridiomycota incertae sedis</taxon>
        <taxon>Chytridiomycetes</taxon>
        <taxon>Rhizophydiales</taxon>
        <taxon>Rhizophydiales incertae sedis</taxon>
        <taxon>Batrachochytrium</taxon>
    </lineage>
</organism>
<feature type="region of interest" description="Disordered" evidence="1">
    <location>
        <begin position="326"/>
        <end position="345"/>
    </location>
</feature>
<dbReference type="Proteomes" id="UP000077115">
    <property type="component" value="Unassembled WGS sequence"/>
</dbReference>
<evidence type="ECO:0000313" key="3">
    <source>
        <dbReference type="Proteomes" id="UP000077115"/>
    </source>
</evidence>
<dbReference type="GO" id="GO:0016791">
    <property type="term" value="F:phosphatase activity"/>
    <property type="evidence" value="ECO:0007669"/>
    <property type="project" value="TreeGrafter"/>
</dbReference>
<evidence type="ECO:0000313" key="2">
    <source>
        <dbReference type="EMBL" id="OAJ42350.1"/>
    </source>
</evidence>
<reference evidence="2 3" key="1">
    <citation type="submission" date="2006-10" db="EMBL/GenBank/DDBJ databases">
        <title>The Genome Sequence of Batrachochytrium dendrobatidis JEL423.</title>
        <authorList>
            <consortium name="The Broad Institute Genome Sequencing Platform"/>
            <person name="Birren B."/>
            <person name="Lander E."/>
            <person name="Galagan J."/>
            <person name="Cuomo C."/>
            <person name="Devon K."/>
            <person name="Jaffe D."/>
            <person name="Butler J."/>
            <person name="Alvarez P."/>
            <person name="Gnerre S."/>
            <person name="Grabherr M."/>
            <person name="Kleber M."/>
            <person name="Mauceli E."/>
            <person name="Brockman W."/>
            <person name="Young S."/>
            <person name="LaButti K."/>
            <person name="Sykes S."/>
            <person name="DeCaprio D."/>
            <person name="Crawford M."/>
            <person name="Koehrsen M."/>
            <person name="Engels R."/>
            <person name="Montgomery P."/>
            <person name="Pearson M."/>
            <person name="Howarth C."/>
            <person name="Larson L."/>
            <person name="White J."/>
            <person name="O'Leary S."/>
            <person name="Kodira C."/>
            <person name="Zeng Q."/>
            <person name="Yandava C."/>
            <person name="Alvarado L."/>
            <person name="Longcore J."/>
            <person name="James T."/>
        </authorList>
    </citation>
    <scope>NUCLEOTIDE SEQUENCE [LARGE SCALE GENOMIC DNA]</scope>
    <source>
        <strain evidence="2 3">JEL423</strain>
    </source>
</reference>
<protein>
    <submittedName>
        <fullName evidence="2">Uncharacterized protein</fullName>
    </submittedName>
</protein>
<dbReference type="SUPFAM" id="SSF52799">
    <property type="entry name" value="(Phosphotyrosine protein) phosphatases II"/>
    <property type="match status" value="1"/>
</dbReference>
<dbReference type="OrthoDB" id="6375174at2759"/>
<dbReference type="InterPro" id="IPR029021">
    <property type="entry name" value="Prot-tyrosine_phosphatase-like"/>
</dbReference>
<reference evidence="2 3" key="2">
    <citation type="submission" date="2016-05" db="EMBL/GenBank/DDBJ databases">
        <title>Lineage-specific infection strategies underlie the spectrum of fungal disease in amphibians.</title>
        <authorList>
            <person name="Cuomo C.A."/>
            <person name="Farrer R.A."/>
            <person name="James T."/>
            <person name="Longcore J."/>
            <person name="Birren B."/>
        </authorList>
    </citation>
    <scope>NUCLEOTIDE SEQUENCE [LARGE SCALE GENOMIC DNA]</scope>
    <source>
        <strain evidence="2 3">JEL423</strain>
    </source>
</reference>
<dbReference type="InterPro" id="IPR004861">
    <property type="entry name" value="Siw14-like"/>
</dbReference>
<gene>
    <name evidence="2" type="ORF">BDEG_25809</name>
</gene>
<dbReference type="VEuPathDB" id="FungiDB:BDEG_25809"/>